<evidence type="ECO:0000256" key="8">
    <source>
        <dbReference type="ARBA" id="ARBA00023065"/>
    </source>
</evidence>
<evidence type="ECO:0000256" key="9">
    <source>
        <dbReference type="ARBA" id="ARBA00023136"/>
    </source>
</evidence>
<dbReference type="GO" id="GO:0005886">
    <property type="term" value="C:plasma membrane"/>
    <property type="evidence" value="ECO:0007669"/>
    <property type="project" value="UniProtKB-SubCell"/>
</dbReference>
<accession>A0A0G6I405</accession>
<dbReference type="SUPFAM" id="SSF81336">
    <property type="entry name" value="F1F0 ATP synthase subunit A"/>
    <property type="match status" value="1"/>
</dbReference>
<dbReference type="PANTHER" id="PTHR42823:SF3">
    <property type="entry name" value="ATP SYNTHASE SUBUNIT A, CHLOROPLASTIC"/>
    <property type="match status" value="1"/>
</dbReference>
<dbReference type="Proteomes" id="UP000254461">
    <property type="component" value="Unassembled WGS sequence"/>
</dbReference>
<keyword evidence="5 11" id="KW-0812">Transmembrane</keyword>
<dbReference type="GO" id="GO:0042777">
    <property type="term" value="P:proton motive force-driven plasma membrane ATP synthesis"/>
    <property type="evidence" value="ECO:0007669"/>
    <property type="project" value="TreeGrafter"/>
</dbReference>
<dbReference type="InterPro" id="IPR035908">
    <property type="entry name" value="F0_ATP_A_sf"/>
</dbReference>
<keyword evidence="13" id="KW-0378">Hydrolase</keyword>
<evidence type="ECO:0000313" key="14">
    <source>
        <dbReference type="Proteomes" id="UP000254461"/>
    </source>
</evidence>
<comment type="function">
    <text evidence="11 12">Key component of the proton channel; it plays a direct role in the translocation of protons across the membrane.</text>
</comment>
<proteinExistence type="inferred from homology"/>
<dbReference type="PROSITE" id="PS00449">
    <property type="entry name" value="ATPASE_A"/>
    <property type="match status" value="1"/>
</dbReference>
<evidence type="ECO:0000256" key="3">
    <source>
        <dbReference type="ARBA" id="ARBA00022448"/>
    </source>
</evidence>
<dbReference type="AlphaFoldDB" id="A0A0G6I405"/>
<keyword evidence="10 11" id="KW-0066">ATP synthesis</keyword>
<dbReference type="InterPro" id="IPR000568">
    <property type="entry name" value="ATP_synth_F0_asu"/>
</dbReference>
<dbReference type="NCBIfam" id="NF004479">
    <property type="entry name" value="PRK05815.1-4"/>
    <property type="match status" value="1"/>
</dbReference>
<dbReference type="InterPro" id="IPR045082">
    <property type="entry name" value="ATP_syn_F0_a_bact/chloroplast"/>
</dbReference>
<dbReference type="InterPro" id="IPR023011">
    <property type="entry name" value="ATP_synth_F0_asu_AS"/>
</dbReference>
<dbReference type="PANTHER" id="PTHR42823">
    <property type="entry name" value="ATP SYNTHASE SUBUNIT A, CHLOROPLASTIC"/>
    <property type="match status" value="1"/>
</dbReference>
<comment type="similarity">
    <text evidence="2 11 12">Belongs to the ATPase A chain family.</text>
</comment>
<dbReference type="Gene3D" id="1.20.120.220">
    <property type="entry name" value="ATP synthase, F0 complex, subunit A"/>
    <property type="match status" value="1"/>
</dbReference>
<evidence type="ECO:0000256" key="4">
    <source>
        <dbReference type="ARBA" id="ARBA00022547"/>
    </source>
</evidence>
<evidence type="ECO:0000256" key="7">
    <source>
        <dbReference type="ARBA" id="ARBA00022989"/>
    </source>
</evidence>
<dbReference type="CDD" id="cd00310">
    <property type="entry name" value="ATP-synt_Fo_a_6"/>
    <property type="match status" value="1"/>
</dbReference>
<keyword evidence="9 11" id="KW-0472">Membrane</keyword>
<keyword evidence="4 11" id="KW-0138">CF(0)</keyword>
<dbReference type="Pfam" id="PF00119">
    <property type="entry name" value="ATP-synt_A"/>
    <property type="match status" value="1"/>
</dbReference>
<keyword evidence="3 11" id="KW-0813">Transport</keyword>
<reference evidence="13 14" key="1">
    <citation type="submission" date="2018-06" db="EMBL/GenBank/DDBJ databases">
        <authorList>
            <consortium name="Pathogen Informatics"/>
            <person name="Doyle S."/>
        </authorList>
    </citation>
    <scope>NUCLEOTIDE SEQUENCE [LARGE SCALE GENOMIC DNA]</scope>
    <source>
        <strain evidence="13 14">NCTC12092</strain>
    </source>
</reference>
<feature type="transmembrane region" description="Helical" evidence="11">
    <location>
        <begin position="76"/>
        <end position="95"/>
    </location>
</feature>
<dbReference type="HAMAP" id="MF_01393">
    <property type="entry name" value="ATP_synth_a_bact"/>
    <property type="match status" value="1"/>
</dbReference>
<evidence type="ECO:0000313" key="13">
    <source>
        <dbReference type="EMBL" id="SUN45997.1"/>
    </source>
</evidence>
<evidence type="ECO:0000256" key="6">
    <source>
        <dbReference type="ARBA" id="ARBA00022781"/>
    </source>
</evidence>
<dbReference type="OMA" id="GFFWAAF"/>
<dbReference type="RefSeq" id="WP_012515427.1">
    <property type="nucleotide sequence ID" value="NZ_BTYB01000036.1"/>
</dbReference>
<keyword evidence="11" id="KW-1003">Cell membrane</keyword>
<dbReference type="GO" id="GO:0045259">
    <property type="term" value="C:proton-transporting ATP synthase complex"/>
    <property type="evidence" value="ECO:0007669"/>
    <property type="project" value="UniProtKB-KW"/>
</dbReference>
<gene>
    <name evidence="11 13" type="primary">atpB</name>
    <name evidence="13" type="ORF">NCTC12092_00791</name>
</gene>
<feature type="transmembrane region" description="Helical" evidence="11">
    <location>
        <begin position="115"/>
        <end position="134"/>
    </location>
</feature>
<sequence>MEEAKVPMVELGPITFNLTLLAVCIVTILLIFGFVFWASRQMTLKPKGKQTALEYLISFVNGIGEEHLDSHLQKSYSLLLFTIFLFVAVANNLGLFTKLETTSGYNLWTSPTANLAFDLALSLFVTLLVHIEGIRRRGFGAYLKRFATPWPMTPMNLLEEFTNFLSLAIRLFGNIFAGEVVTGLIVQLANYRLYWWPIAFLVNIAWTAFSIFISCIQAFVFTKLTATYLGKKVNESEE</sequence>
<dbReference type="EMBL" id="UHFF01000002">
    <property type="protein sequence ID" value="SUN45997.1"/>
    <property type="molecule type" value="Genomic_DNA"/>
</dbReference>
<comment type="subcellular location">
    <subcellularLocation>
        <location evidence="11 12">Cell membrane</location>
        <topology evidence="11 12">Multi-pass membrane protein</topology>
    </subcellularLocation>
    <subcellularLocation>
        <location evidence="1">Membrane</location>
        <topology evidence="1">Multi-pass membrane protein</topology>
    </subcellularLocation>
</comment>
<evidence type="ECO:0000256" key="2">
    <source>
        <dbReference type="ARBA" id="ARBA00006810"/>
    </source>
</evidence>
<evidence type="ECO:0000256" key="10">
    <source>
        <dbReference type="ARBA" id="ARBA00023310"/>
    </source>
</evidence>
<dbReference type="SMR" id="A0A0G6I405"/>
<feature type="transmembrane region" description="Helical" evidence="11">
    <location>
        <begin position="164"/>
        <end position="188"/>
    </location>
</feature>
<protein>
    <recommendedName>
        <fullName evidence="11 12">ATP synthase subunit a</fullName>
    </recommendedName>
    <alternativeName>
        <fullName evidence="11">ATP synthase F0 sector subunit a</fullName>
    </alternativeName>
    <alternativeName>
        <fullName evidence="11">F-ATPase subunit 6</fullName>
    </alternativeName>
</protein>
<dbReference type="GO" id="GO:0016787">
    <property type="term" value="F:hydrolase activity"/>
    <property type="evidence" value="ECO:0007669"/>
    <property type="project" value="UniProtKB-KW"/>
</dbReference>
<name>A0A0G6I405_9STRE</name>
<keyword evidence="6 11" id="KW-0375">Hydrogen ion transport</keyword>
<evidence type="ECO:0000256" key="1">
    <source>
        <dbReference type="ARBA" id="ARBA00004141"/>
    </source>
</evidence>
<dbReference type="GO" id="GO:0046933">
    <property type="term" value="F:proton-transporting ATP synthase activity, rotational mechanism"/>
    <property type="evidence" value="ECO:0007669"/>
    <property type="project" value="UniProtKB-UniRule"/>
</dbReference>
<keyword evidence="8 11" id="KW-0406">Ion transport</keyword>
<organism evidence="13 14">
    <name type="scientific">Streptococcus equi subsp. equi</name>
    <dbReference type="NCBI Taxonomy" id="148942"/>
    <lineage>
        <taxon>Bacteria</taxon>
        <taxon>Bacillati</taxon>
        <taxon>Bacillota</taxon>
        <taxon>Bacilli</taxon>
        <taxon>Lactobacillales</taxon>
        <taxon>Streptococcaceae</taxon>
        <taxon>Streptococcus</taxon>
    </lineage>
</organism>
<evidence type="ECO:0000256" key="11">
    <source>
        <dbReference type="HAMAP-Rule" id="MF_01393"/>
    </source>
</evidence>
<evidence type="ECO:0000256" key="12">
    <source>
        <dbReference type="RuleBase" id="RU000483"/>
    </source>
</evidence>
<evidence type="ECO:0000256" key="5">
    <source>
        <dbReference type="ARBA" id="ARBA00022692"/>
    </source>
</evidence>
<feature type="transmembrane region" description="Helical" evidence="11">
    <location>
        <begin position="20"/>
        <end position="39"/>
    </location>
</feature>
<dbReference type="PRINTS" id="PR00123">
    <property type="entry name" value="ATPASEA"/>
</dbReference>
<feature type="transmembrane region" description="Helical" evidence="11">
    <location>
        <begin position="194"/>
        <end position="222"/>
    </location>
</feature>
<keyword evidence="7 11" id="KW-1133">Transmembrane helix</keyword>
<dbReference type="NCBIfam" id="TIGR01131">
    <property type="entry name" value="ATP_synt_6_or_A"/>
    <property type="match status" value="1"/>
</dbReference>